<keyword evidence="12" id="KW-1185">Reference proteome</keyword>
<sequence>MATTTRTITLPPELDPVAVLGPVDQVIREVERAFPDLTIIVRGNRIAIMNRSKSTEAQASQAEDVIETIIQAAYDAPMDADTVRRMLDKNALRNSQHHRVQTAAKGSGRASRATFHTVGASAGDPSQGSGKPATAGEFADMRDQRRKPQVPGVITYALGVPVRAKTAGQVAYLNAIEQHTITFAIGPAGTGKTYLAVAKAVAAFQDRRIRRIILTRPAVEAGENLGFLPGTLNEKVDPYLRPLYDALSDMLGADQLHRFMEDGTIEVAPLAYMRGRTLNDAFVILDEAQNTTEQQMKMFLTRLGFNTKMIITGDVSQVDLTVTRSGLATIEGILGGIDDIAFAHLGADDVVRHKLVGRIVEAYDRHAAIAGDHSRDARRRGRGASRGDAGDNGFRDNSTREDAKETDER</sequence>
<feature type="region of interest" description="Disordered" evidence="7">
    <location>
        <begin position="372"/>
        <end position="409"/>
    </location>
</feature>
<evidence type="ECO:0000313" key="11">
    <source>
        <dbReference type="Proteomes" id="UP000345527"/>
    </source>
</evidence>
<comment type="similarity">
    <text evidence="2">Belongs to the PhoH family.</text>
</comment>
<proteinExistence type="inferred from homology"/>
<dbReference type="FunFam" id="3.40.50.300:FF:000013">
    <property type="entry name" value="PhoH family ATPase"/>
    <property type="match status" value="1"/>
</dbReference>
<protein>
    <recommendedName>
        <fullName evidence="6">PhoH-like protein</fullName>
    </recommendedName>
</protein>
<dbReference type="SUPFAM" id="SSF52540">
    <property type="entry name" value="P-loop containing nucleoside triphosphate hydrolases"/>
    <property type="match status" value="1"/>
</dbReference>
<dbReference type="Proteomes" id="UP000345527">
    <property type="component" value="Unassembled WGS sequence"/>
</dbReference>
<evidence type="ECO:0000259" key="8">
    <source>
        <dbReference type="Pfam" id="PF02562"/>
    </source>
</evidence>
<evidence type="ECO:0000256" key="2">
    <source>
        <dbReference type="ARBA" id="ARBA00010393"/>
    </source>
</evidence>
<dbReference type="GO" id="GO:0005829">
    <property type="term" value="C:cytosol"/>
    <property type="evidence" value="ECO:0007669"/>
    <property type="project" value="TreeGrafter"/>
</dbReference>
<evidence type="ECO:0000313" key="10">
    <source>
        <dbReference type="EMBL" id="KAA8824651.1"/>
    </source>
</evidence>
<dbReference type="InterPro" id="IPR051451">
    <property type="entry name" value="PhoH2-like"/>
</dbReference>
<dbReference type="EMBL" id="RZNZ01000003">
    <property type="protein sequence ID" value="KAA8821571.1"/>
    <property type="molecule type" value="Genomic_DNA"/>
</dbReference>
<comment type="caution">
    <text evidence="10">The sequence shown here is derived from an EMBL/GenBank/DDBJ whole genome shotgun (WGS) entry which is preliminary data.</text>
</comment>
<dbReference type="InterPro" id="IPR027417">
    <property type="entry name" value="P-loop_NTPase"/>
</dbReference>
<dbReference type="Proteomes" id="UP000374630">
    <property type="component" value="Unassembled WGS sequence"/>
</dbReference>
<dbReference type="RefSeq" id="WP_150352974.1">
    <property type="nucleotide sequence ID" value="NZ_RZNZ01000003.1"/>
</dbReference>
<comment type="subcellular location">
    <subcellularLocation>
        <location evidence="1">Cytoplasm</location>
    </subcellularLocation>
</comment>
<dbReference type="InterPro" id="IPR003714">
    <property type="entry name" value="PhoH"/>
</dbReference>
<gene>
    <name evidence="10" type="ORF">EM848_00070</name>
    <name evidence="9" type="ORF">EMO90_02775</name>
</gene>
<accession>A0A5J5DXD3</accession>
<evidence type="ECO:0000313" key="9">
    <source>
        <dbReference type="EMBL" id="KAA8821571.1"/>
    </source>
</evidence>
<dbReference type="GO" id="GO:0005524">
    <property type="term" value="F:ATP binding"/>
    <property type="evidence" value="ECO:0007669"/>
    <property type="project" value="UniProtKB-KW"/>
</dbReference>
<dbReference type="Gene3D" id="3.40.50.300">
    <property type="entry name" value="P-loop containing nucleotide triphosphate hydrolases"/>
    <property type="match status" value="1"/>
</dbReference>
<feature type="region of interest" description="Disordered" evidence="7">
    <location>
        <begin position="118"/>
        <end position="144"/>
    </location>
</feature>
<name>A0A5J5DXD3_9BIFI</name>
<keyword evidence="5" id="KW-0067">ATP-binding</keyword>
<evidence type="ECO:0000256" key="3">
    <source>
        <dbReference type="ARBA" id="ARBA00022490"/>
    </source>
</evidence>
<dbReference type="AlphaFoldDB" id="A0A5J5DXD3"/>
<evidence type="ECO:0000256" key="1">
    <source>
        <dbReference type="ARBA" id="ARBA00004496"/>
    </source>
</evidence>
<dbReference type="PANTHER" id="PTHR30473">
    <property type="entry name" value="PROTEIN PHOH"/>
    <property type="match status" value="1"/>
</dbReference>
<evidence type="ECO:0000256" key="5">
    <source>
        <dbReference type="ARBA" id="ARBA00022840"/>
    </source>
</evidence>
<evidence type="ECO:0000256" key="7">
    <source>
        <dbReference type="SAM" id="MobiDB-lite"/>
    </source>
</evidence>
<keyword evidence="4" id="KW-0547">Nucleotide-binding</keyword>
<reference evidence="11 12" key="1">
    <citation type="journal article" date="2019" name="Syst. Appl. Microbiol.">
        <title>Characterization of Bifidobacterium species in feaces of the Egyptian fruit bat: Description of B. vespertilionis sp. nov. and B. rousetti sp. nov.</title>
        <authorList>
            <person name="Modesto M."/>
            <person name="Satti M."/>
            <person name="Watanabe K."/>
            <person name="Puglisi E."/>
            <person name="Morelli L."/>
            <person name="Huang C.-H."/>
            <person name="Liou J.-S."/>
            <person name="Miyashita M."/>
            <person name="Tamura T."/>
            <person name="Saito S."/>
            <person name="Mori K."/>
            <person name="Huang L."/>
            <person name="Sciavilla P."/>
            <person name="Sandri C."/>
            <person name="Spiezio C."/>
            <person name="Vitali F."/>
            <person name="Cavalieri D."/>
            <person name="Perpetuini G."/>
            <person name="Tofalo R."/>
            <person name="Bonetti A."/>
            <person name="Arita M."/>
            <person name="Mattarelli P."/>
        </authorList>
    </citation>
    <scope>NUCLEOTIDE SEQUENCE [LARGE SCALE GENOMIC DNA]</scope>
    <source>
        <strain evidence="9 12">RST16</strain>
        <strain evidence="10 11">RST8</strain>
    </source>
</reference>
<dbReference type="Pfam" id="PF02562">
    <property type="entry name" value="PhoH"/>
    <property type="match status" value="1"/>
</dbReference>
<evidence type="ECO:0000256" key="4">
    <source>
        <dbReference type="ARBA" id="ARBA00022741"/>
    </source>
</evidence>
<evidence type="ECO:0000256" key="6">
    <source>
        <dbReference type="ARBA" id="ARBA00039970"/>
    </source>
</evidence>
<keyword evidence="3" id="KW-0963">Cytoplasm</keyword>
<dbReference type="EMBL" id="RZOA01000001">
    <property type="protein sequence ID" value="KAA8824651.1"/>
    <property type="molecule type" value="Genomic_DNA"/>
</dbReference>
<feature type="domain" description="PhoH-like protein" evidence="8">
    <location>
        <begin position="162"/>
        <end position="364"/>
    </location>
</feature>
<evidence type="ECO:0000313" key="12">
    <source>
        <dbReference type="Proteomes" id="UP000374630"/>
    </source>
</evidence>
<feature type="compositionally biased region" description="Basic and acidic residues" evidence="7">
    <location>
        <begin position="393"/>
        <end position="409"/>
    </location>
</feature>
<dbReference type="PANTHER" id="PTHR30473:SF1">
    <property type="entry name" value="PHOH-LIKE PROTEIN"/>
    <property type="match status" value="1"/>
</dbReference>
<organism evidence="10 11">
    <name type="scientific">Bifidobacterium vespertilionis</name>
    <dbReference type="NCBI Taxonomy" id="2562524"/>
    <lineage>
        <taxon>Bacteria</taxon>
        <taxon>Bacillati</taxon>
        <taxon>Actinomycetota</taxon>
        <taxon>Actinomycetes</taxon>
        <taxon>Bifidobacteriales</taxon>
        <taxon>Bifidobacteriaceae</taxon>
        <taxon>Bifidobacterium</taxon>
    </lineage>
</organism>
<dbReference type="OrthoDB" id="9805148at2"/>